<feature type="compositionally biased region" description="Basic and acidic residues" evidence="6">
    <location>
        <begin position="1452"/>
        <end position="1462"/>
    </location>
</feature>
<evidence type="ECO:0000256" key="5">
    <source>
        <dbReference type="SAM" id="Coils"/>
    </source>
</evidence>
<dbReference type="PROSITE" id="PS01045">
    <property type="entry name" value="SQUALEN_PHYTOEN_SYN_2"/>
    <property type="match status" value="1"/>
</dbReference>
<accession>A0A8H5LL24</accession>
<keyword evidence="4" id="KW-0808">Transferase</keyword>
<dbReference type="SFLD" id="SFLDS00005">
    <property type="entry name" value="Isoprenoid_Synthase_Type_I"/>
    <property type="match status" value="1"/>
</dbReference>
<evidence type="ECO:0000313" key="9">
    <source>
        <dbReference type="Proteomes" id="UP000559256"/>
    </source>
</evidence>
<feature type="compositionally biased region" description="Low complexity" evidence="6">
    <location>
        <begin position="733"/>
        <end position="765"/>
    </location>
</feature>
<evidence type="ECO:0000256" key="4">
    <source>
        <dbReference type="ARBA" id="ARBA00022679"/>
    </source>
</evidence>
<evidence type="ECO:0000256" key="6">
    <source>
        <dbReference type="SAM" id="MobiDB-lite"/>
    </source>
</evidence>
<feature type="compositionally biased region" description="Low complexity" evidence="6">
    <location>
        <begin position="922"/>
        <end position="935"/>
    </location>
</feature>
<dbReference type="InterPro" id="IPR008949">
    <property type="entry name" value="Isoprenoid_synthase_dom_sf"/>
</dbReference>
<evidence type="ECO:0000256" key="7">
    <source>
        <dbReference type="SAM" id="SignalP"/>
    </source>
</evidence>
<feature type="compositionally biased region" description="Low complexity" evidence="6">
    <location>
        <begin position="780"/>
        <end position="791"/>
    </location>
</feature>
<feature type="region of interest" description="Disordered" evidence="6">
    <location>
        <begin position="542"/>
        <end position="819"/>
    </location>
</feature>
<dbReference type="GO" id="GO:0006696">
    <property type="term" value="P:ergosterol biosynthetic process"/>
    <property type="evidence" value="ECO:0007669"/>
    <property type="project" value="TreeGrafter"/>
</dbReference>
<dbReference type="CDD" id="cd00683">
    <property type="entry name" value="Trans_IPPS_HH"/>
    <property type="match status" value="1"/>
</dbReference>
<protein>
    <recommendedName>
        <fullName evidence="3">squalene synthase</fullName>
        <ecNumber evidence="3">2.5.1.21</ecNumber>
    </recommendedName>
</protein>
<keyword evidence="5" id="KW-0175">Coiled coil</keyword>
<dbReference type="PANTHER" id="PTHR11626:SF2">
    <property type="entry name" value="SQUALENE SYNTHASE"/>
    <property type="match status" value="1"/>
</dbReference>
<feature type="region of interest" description="Disordered" evidence="6">
    <location>
        <begin position="1028"/>
        <end position="1063"/>
    </location>
</feature>
<dbReference type="InterPro" id="IPR006449">
    <property type="entry name" value="Squal_synth-like"/>
</dbReference>
<feature type="compositionally biased region" description="Low complexity" evidence="6">
    <location>
        <begin position="652"/>
        <end position="692"/>
    </location>
</feature>
<dbReference type="Proteomes" id="UP000559256">
    <property type="component" value="Unassembled WGS sequence"/>
</dbReference>
<dbReference type="PANTHER" id="PTHR11626">
    <property type="entry name" value="FARNESYL-DIPHOSPHATE FARNESYLTRANSFERASE"/>
    <property type="match status" value="1"/>
</dbReference>
<dbReference type="Gene3D" id="1.10.600.10">
    <property type="entry name" value="Farnesyl Diphosphate Synthase"/>
    <property type="match status" value="1"/>
</dbReference>
<dbReference type="InterPro" id="IPR033904">
    <property type="entry name" value="Trans_IPPS_HH"/>
</dbReference>
<comment type="similarity">
    <text evidence="2">Belongs to the phytoene/squalene synthase family.</text>
</comment>
<evidence type="ECO:0000313" key="8">
    <source>
        <dbReference type="EMBL" id="KAF5361147.1"/>
    </source>
</evidence>
<feature type="compositionally biased region" description="Polar residues" evidence="6">
    <location>
        <begin position="573"/>
        <end position="584"/>
    </location>
</feature>
<gene>
    <name evidence="8" type="ORF">D9758_009016</name>
</gene>
<feature type="signal peptide" evidence="7">
    <location>
        <begin position="1"/>
        <end position="17"/>
    </location>
</feature>
<dbReference type="FunFam" id="1.10.600.10:FF:000023">
    <property type="entry name" value="Squalene synthase"/>
    <property type="match status" value="1"/>
</dbReference>
<evidence type="ECO:0000256" key="2">
    <source>
        <dbReference type="ARBA" id="ARBA00006251"/>
    </source>
</evidence>
<feature type="region of interest" description="Disordered" evidence="6">
    <location>
        <begin position="1446"/>
        <end position="1473"/>
    </location>
</feature>
<reference evidence="8 9" key="1">
    <citation type="journal article" date="2020" name="ISME J.">
        <title>Uncovering the hidden diversity of litter-decomposition mechanisms in mushroom-forming fungi.</title>
        <authorList>
            <person name="Floudas D."/>
            <person name="Bentzer J."/>
            <person name="Ahren D."/>
            <person name="Johansson T."/>
            <person name="Persson P."/>
            <person name="Tunlid A."/>
        </authorList>
    </citation>
    <scope>NUCLEOTIDE SEQUENCE [LARGE SCALE GENOMIC DNA]</scope>
    <source>
        <strain evidence="8 9">CBS 291.85</strain>
    </source>
</reference>
<dbReference type="OrthoDB" id="431150at2759"/>
<feature type="region of interest" description="Disordered" evidence="6">
    <location>
        <begin position="883"/>
        <end position="939"/>
    </location>
</feature>
<sequence>MALSAWITLLFTHPVEFRVLLQYYLYHEQKRDITAMKEHETSGWDRKTMRKCWDFLDKTSRSFSAVIKELDGDLARTVCLFYLVLRGLDTIEDDMTIPDHKKQPMLRQFHKLTVTPGWTFHECGPNEKDRQLLVEYDQVVAELLLLRSDYRDIILDVTEKMETGMADFAHKAATTGSIYLDTVADYELYCHYVAGLVGEGLSRLFSASQKEVPWLGDQHELSNSLGLLLQKTNIIRDYREDCEENRFFWPREIWGQKQFGFKEMREMYAPEAQERAQWVQSAMVLDAMRHLTDALDYLRLLKNQSVFAFCAIPASMAIATLELCFMNPDMFQRNIKIRKAEAASLIMRSINPREVATIFRTYCRKIHARALPEDPNFLRISVACGKVEQWCEHNYPSFVQVPSTAGSPPTYNPEDARSRIIVLDQETDQALQKKRRVLDIRRKVGGDGTGARQAAGATGSEWEIFMYIAAMICDTCKTQKRGSQCSKTDIKTFASTARCSPCFTFRNKKCSSEDEAKRYRIKKALNFTDALYDSMVSGLERREQSERTASFLVPVESLRTTSERRQRRDRTRNGSSEARSSGNKPSPVNVPVASVSAPSNPSPSRPANEDQAGPGMALPDGSSLTTSRGPSNPASTSHSITSRNKTKAKANSTTPGAPTSTPTAKTPITSTSPVITTTRKSRTRTVTTIRTRAAAQVDPGPPLTSESKDSEPDPSPKKMKLDHKTAVSVSPRASGTGATTSHPATSSGSPSSSISRSIAPPSESSPGRSSFLSPPSLAESSPTMVPVSVSTLNSERKSQEDSGMQPPGHTSASIPSDLPVTNAQGQIISATTTTTHITTSPASASTTTSASAKISTVTTRHRDSNPIITANSSLLELECGPSQTEIETPHPHRPANTPSGSTSYGDAPKSESPGRKRKRTDLVSVSLSSPSSPTGVGTGAGLCVDAGEGIRIDADTSASRDPDSARVPVPTLSSVIIATDQFIHASPTSPQAPTIPESVATLPALAPGTGRTSSSADQLMEVEMGRHDLESLPSSSSPPTGAGVCADHPDADEGPGVQVDASPSLDSACVPQVPISSAIACDELIAIDASRTSPQAPTILESAPTLPAADSDSTPFSDQLMEVEMEQNTERNTAMTSMEVDSILPPTPDPVRLQEVRAVEIQTHYDQEQFDSILAAISALKEDLAKKEARNNVLNKRIEEWETKVGKQSRVINGLRFDSLMKDVRVQDLEKKVKNEESICVELEDRNRELVEDVKYYRRREYRRKRLIAEMRTVALEAYEGLYRVQKHLELKGGNHGRLVPDGLEQGEIFETGDGKALVDVCIQTDEAKNRRDSVVEHVEIKSEQPELEAMTPAEVPVTSPEDIYAPSLIAEREKAEFSFISMMRTEISQLRNQIMMNRTGSPEGETGTSPEQLYQILGKWDQDLLEIAKRRLELVEIFTDEIGGEESSTVGHHDESVERMPTRTMSGGISYDEEEEEEEAAVMGVLTVDERTPMASSVAASHGETLGMDSSISEVRKNSAEKNEVPVDEMDDDEYLVLAYPDDDLDLPDNDGDRDLTQDSGGVSAEDTPISESVLG</sequence>
<proteinExistence type="inferred from homology"/>
<comment type="caution">
    <text evidence="8">The sequence shown here is derived from an EMBL/GenBank/DDBJ whole genome shotgun (WGS) entry which is preliminary data.</text>
</comment>
<dbReference type="GO" id="GO:0005789">
    <property type="term" value="C:endoplasmic reticulum membrane"/>
    <property type="evidence" value="ECO:0007669"/>
    <property type="project" value="TreeGrafter"/>
</dbReference>
<keyword evidence="9" id="KW-1185">Reference proteome</keyword>
<feature type="chain" id="PRO_5034075078" description="squalene synthase" evidence="7">
    <location>
        <begin position="18"/>
        <end position="1577"/>
    </location>
</feature>
<dbReference type="SFLD" id="SFLDG01018">
    <property type="entry name" value="Squalene/Phytoene_Synthase_Lik"/>
    <property type="match status" value="1"/>
</dbReference>
<feature type="region of interest" description="Disordered" evidence="6">
    <location>
        <begin position="832"/>
        <end position="867"/>
    </location>
</feature>
<dbReference type="EMBL" id="JAACJM010000042">
    <property type="protein sequence ID" value="KAF5361147.1"/>
    <property type="molecule type" value="Genomic_DNA"/>
</dbReference>
<feature type="compositionally biased region" description="Basic and acidic residues" evidence="6">
    <location>
        <begin position="1515"/>
        <end position="1526"/>
    </location>
</feature>
<feature type="region of interest" description="Disordered" evidence="6">
    <location>
        <begin position="1500"/>
        <end position="1577"/>
    </location>
</feature>
<dbReference type="Pfam" id="PF00494">
    <property type="entry name" value="SQS_PSY"/>
    <property type="match status" value="1"/>
</dbReference>
<evidence type="ECO:0000256" key="1">
    <source>
        <dbReference type="ARBA" id="ARBA00001946"/>
    </source>
</evidence>
<feature type="compositionally biased region" description="Acidic residues" evidence="6">
    <location>
        <begin position="1527"/>
        <end position="1551"/>
    </location>
</feature>
<feature type="compositionally biased region" description="Low complexity" evidence="6">
    <location>
        <begin position="585"/>
        <end position="599"/>
    </location>
</feature>
<evidence type="ECO:0000256" key="3">
    <source>
        <dbReference type="ARBA" id="ARBA00012373"/>
    </source>
</evidence>
<feature type="compositionally biased region" description="Polar residues" evidence="6">
    <location>
        <begin position="622"/>
        <end position="643"/>
    </location>
</feature>
<organism evidence="8 9">
    <name type="scientific">Tetrapyrgos nigripes</name>
    <dbReference type="NCBI Taxonomy" id="182062"/>
    <lineage>
        <taxon>Eukaryota</taxon>
        <taxon>Fungi</taxon>
        <taxon>Dikarya</taxon>
        <taxon>Basidiomycota</taxon>
        <taxon>Agaricomycotina</taxon>
        <taxon>Agaricomycetes</taxon>
        <taxon>Agaricomycetidae</taxon>
        <taxon>Agaricales</taxon>
        <taxon>Marasmiineae</taxon>
        <taxon>Marasmiaceae</taxon>
        <taxon>Tetrapyrgos</taxon>
    </lineage>
</organism>
<dbReference type="InterPro" id="IPR044844">
    <property type="entry name" value="Trans_IPPS_euk-type"/>
</dbReference>
<feature type="compositionally biased region" description="Polar residues" evidence="6">
    <location>
        <begin position="808"/>
        <end position="819"/>
    </location>
</feature>
<feature type="compositionally biased region" description="Low complexity" evidence="6">
    <location>
        <begin position="832"/>
        <end position="858"/>
    </location>
</feature>
<feature type="coiled-coil region" evidence="5">
    <location>
        <begin position="1177"/>
        <end position="1260"/>
    </location>
</feature>
<dbReference type="GO" id="GO:0045338">
    <property type="term" value="P:farnesyl diphosphate metabolic process"/>
    <property type="evidence" value="ECO:0007669"/>
    <property type="project" value="InterPro"/>
</dbReference>
<dbReference type="SUPFAM" id="SSF48576">
    <property type="entry name" value="Terpenoid synthases"/>
    <property type="match status" value="1"/>
</dbReference>
<dbReference type="PROSITE" id="PS01044">
    <property type="entry name" value="SQUALEN_PHYTOEN_SYN_1"/>
    <property type="match status" value="1"/>
</dbReference>
<dbReference type="NCBIfam" id="TIGR01559">
    <property type="entry name" value="squal_synth"/>
    <property type="match status" value="1"/>
</dbReference>
<dbReference type="EC" id="2.5.1.21" evidence="3"/>
<dbReference type="InterPro" id="IPR019845">
    <property type="entry name" value="Squalene/phytoene_synthase_CS"/>
</dbReference>
<keyword evidence="7" id="KW-0732">Signal</keyword>
<dbReference type="GO" id="GO:0051996">
    <property type="term" value="F:squalene synthase [NAD(P)H] activity"/>
    <property type="evidence" value="ECO:0007669"/>
    <property type="project" value="UniProtKB-EC"/>
</dbReference>
<dbReference type="InterPro" id="IPR002060">
    <property type="entry name" value="Squ/phyt_synthse"/>
</dbReference>
<name>A0A8H5LL24_9AGAR</name>
<feature type="compositionally biased region" description="Basic and acidic residues" evidence="6">
    <location>
        <begin position="706"/>
        <end position="716"/>
    </location>
</feature>
<comment type="cofactor">
    <cofactor evidence="1">
        <name>Mg(2+)</name>
        <dbReference type="ChEBI" id="CHEBI:18420"/>
    </cofactor>
</comment>